<evidence type="ECO:0000256" key="14">
    <source>
        <dbReference type="ARBA" id="ARBA00030396"/>
    </source>
</evidence>
<dbReference type="WBParaSite" id="SMRG1_34610.1">
    <property type="protein sequence ID" value="SMRG1_34610.1"/>
    <property type="gene ID" value="SMRG1_34610"/>
</dbReference>
<keyword evidence="8 15" id="KW-0863">Zinc-finger</keyword>
<dbReference type="AlphaFoldDB" id="A0AA84ZJU0"/>
<dbReference type="InterPro" id="IPR006642">
    <property type="entry name" value="Rad18_UBZ4"/>
</dbReference>
<protein>
    <recommendedName>
        <fullName evidence="14">Protein with SprT-like domain at the N terminus</fullName>
    </recommendedName>
</protein>
<evidence type="ECO:0000313" key="18">
    <source>
        <dbReference type="WBParaSite" id="SMRG1_34610.1"/>
    </source>
</evidence>
<dbReference type="InterPro" id="IPR006640">
    <property type="entry name" value="SprT-like_domain"/>
</dbReference>
<dbReference type="PANTHER" id="PTHR21220:SF0">
    <property type="entry name" value="DNA-DEPENDENT METALLOPROTEASE SPRTN"/>
    <property type="match status" value="1"/>
</dbReference>
<dbReference type="GO" id="GO:0031593">
    <property type="term" value="F:polyubiquitin modification-dependent protein binding"/>
    <property type="evidence" value="ECO:0007669"/>
    <property type="project" value="TreeGrafter"/>
</dbReference>
<evidence type="ECO:0000313" key="17">
    <source>
        <dbReference type="Proteomes" id="UP000050790"/>
    </source>
</evidence>
<dbReference type="GO" id="GO:0006281">
    <property type="term" value="P:DNA repair"/>
    <property type="evidence" value="ECO:0007669"/>
    <property type="project" value="UniProtKB-KW"/>
</dbReference>
<evidence type="ECO:0000256" key="4">
    <source>
        <dbReference type="ARBA" id="ARBA00022454"/>
    </source>
</evidence>
<dbReference type="SMART" id="SM00734">
    <property type="entry name" value="ZnF_Rad18"/>
    <property type="match status" value="1"/>
</dbReference>
<evidence type="ECO:0000256" key="8">
    <source>
        <dbReference type="ARBA" id="ARBA00022771"/>
    </source>
</evidence>
<keyword evidence="13" id="KW-0539">Nucleus</keyword>
<dbReference type="InterPro" id="IPR044245">
    <property type="entry name" value="Spartan"/>
</dbReference>
<evidence type="ECO:0000256" key="1">
    <source>
        <dbReference type="ARBA" id="ARBA00004123"/>
    </source>
</evidence>
<dbReference type="GO" id="GO:0005634">
    <property type="term" value="C:nucleus"/>
    <property type="evidence" value="ECO:0007669"/>
    <property type="project" value="UniProtKB-SubCell"/>
</dbReference>
<dbReference type="Pfam" id="PF22934">
    <property type="entry name" value="SPRTN_ZBD"/>
    <property type="match status" value="1"/>
</dbReference>
<dbReference type="GO" id="GO:0004222">
    <property type="term" value="F:metalloendopeptidase activity"/>
    <property type="evidence" value="ECO:0007669"/>
    <property type="project" value="InterPro"/>
</dbReference>
<dbReference type="Pfam" id="PF10263">
    <property type="entry name" value="SprT-like"/>
    <property type="match status" value="1"/>
</dbReference>
<dbReference type="PANTHER" id="PTHR21220">
    <property type="entry name" value="DNA-DEPENDENT METALLOPROTEASE SPRTN"/>
    <property type="match status" value="1"/>
</dbReference>
<evidence type="ECO:0000256" key="15">
    <source>
        <dbReference type="PROSITE-ProRule" id="PRU01256"/>
    </source>
</evidence>
<accession>A0AA84ZJU0</accession>
<organism evidence="17 18">
    <name type="scientific">Schistosoma margrebowiei</name>
    <dbReference type="NCBI Taxonomy" id="48269"/>
    <lineage>
        <taxon>Eukaryota</taxon>
        <taxon>Metazoa</taxon>
        <taxon>Spiralia</taxon>
        <taxon>Lophotrochozoa</taxon>
        <taxon>Platyhelminthes</taxon>
        <taxon>Trematoda</taxon>
        <taxon>Digenea</taxon>
        <taxon>Strigeidida</taxon>
        <taxon>Schistosomatoidea</taxon>
        <taxon>Schistosomatidae</taxon>
        <taxon>Schistosoma</taxon>
    </lineage>
</organism>
<evidence type="ECO:0000256" key="3">
    <source>
        <dbReference type="ARBA" id="ARBA00010724"/>
    </source>
</evidence>
<reference evidence="18" key="1">
    <citation type="submission" date="2023-11" db="UniProtKB">
        <authorList>
            <consortium name="WormBaseParasite"/>
        </authorList>
    </citation>
    <scope>IDENTIFICATION</scope>
</reference>
<evidence type="ECO:0000256" key="13">
    <source>
        <dbReference type="ARBA" id="ARBA00023242"/>
    </source>
</evidence>
<evidence type="ECO:0000256" key="11">
    <source>
        <dbReference type="ARBA" id="ARBA00023049"/>
    </source>
</evidence>
<evidence type="ECO:0000259" key="16">
    <source>
        <dbReference type="PROSITE" id="PS51908"/>
    </source>
</evidence>
<keyword evidence="5" id="KW-0645">Protease</keyword>
<proteinExistence type="inferred from homology"/>
<dbReference type="GO" id="GO:0003697">
    <property type="term" value="F:single-stranded DNA binding"/>
    <property type="evidence" value="ECO:0007669"/>
    <property type="project" value="InterPro"/>
</dbReference>
<keyword evidence="10" id="KW-0862">Zinc</keyword>
<keyword evidence="11" id="KW-0482">Metalloprotease</keyword>
<evidence type="ECO:0000256" key="10">
    <source>
        <dbReference type="ARBA" id="ARBA00022833"/>
    </source>
</evidence>
<dbReference type="PROSITE" id="PS51908">
    <property type="entry name" value="ZF_UBZ4"/>
    <property type="match status" value="1"/>
</dbReference>
<dbReference type="GO" id="GO:0006508">
    <property type="term" value="P:proteolysis"/>
    <property type="evidence" value="ECO:0007669"/>
    <property type="project" value="UniProtKB-KW"/>
</dbReference>
<evidence type="ECO:0000256" key="5">
    <source>
        <dbReference type="ARBA" id="ARBA00022670"/>
    </source>
</evidence>
<comment type="similarity">
    <text evidence="3">Belongs to the Spartan family.</text>
</comment>
<evidence type="ECO:0000256" key="6">
    <source>
        <dbReference type="ARBA" id="ARBA00022723"/>
    </source>
</evidence>
<keyword evidence="12 15" id="KW-0234">DNA repair</keyword>
<evidence type="ECO:0000256" key="2">
    <source>
        <dbReference type="ARBA" id="ARBA00004286"/>
    </source>
</evidence>
<name>A0AA84ZJU0_9TREM</name>
<sequence>MWSDDESSPRKTNVASFVGHQNNLGEKTAEDKKNFLSLCCLADPVWELLDPLPDIRLLFSSFDSQFFGNSLGCVEVKWRSRMTLCAGVCKFHKPYGMCSISLSEPLLKFRPRKDLVETLLHEMIHAFLFITRKDKDRDDHGPNFISHMRRINSLAGVNITVYHSFHDEVDTYRTHWWRCTGPCRNRPPYFGYVKRSMNRVPGPKDTWWGQHQATCIGKFVKIKEPVKKVLSRRKTSFESSSKDQSTSKKQIRSGDIRNFVTINDEKENTFTEFASHPNNGGSSYSSVHVWPSDDKGHILGNGHSLCQDVALIESKPNAIETINLSEVSCPNCSCTVLLSQINQHLDICLS</sequence>
<evidence type="ECO:0000256" key="12">
    <source>
        <dbReference type="ARBA" id="ARBA00023204"/>
    </source>
</evidence>
<keyword evidence="6" id="KW-0479">Metal-binding</keyword>
<comment type="subcellular location">
    <subcellularLocation>
        <location evidence="2">Chromosome</location>
    </subcellularLocation>
    <subcellularLocation>
        <location evidence="1">Nucleus</location>
    </subcellularLocation>
</comment>
<keyword evidence="7 15" id="KW-0227">DNA damage</keyword>
<dbReference type="Proteomes" id="UP000050790">
    <property type="component" value="Unassembled WGS sequence"/>
</dbReference>
<evidence type="ECO:0000256" key="7">
    <source>
        <dbReference type="ARBA" id="ARBA00022763"/>
    </source>
</evidence>
<dbReference type="GO" id="GO:0005694">
    <property type="term" value="C:chromosome"/>
    <property type="evidence" value="ECO:0007669"/>
    <property type="project" value="UniProtKB-SubCell"/>
</dbReference>
<dbReference type="InterPro" id="IPR055220">
    <property type="entry name" value="SPRTN_ZBD"/>
</dbReference>
<keyword evidence="9" id="KW-0378">Hydrolase</keyword>
<dbReference type="Gene3D" id="3.30.160.60">
    <property type="entry name" value="Classic Zinc Finger"/>
    <property type="match status" value="1"/>
</dbReference>
<feature type="domain" description="UBZ4-type" evidence="16">
    <location>
        <begin position="326"/>
        <end position="350"/>
    </location>
</feature>
<evidence type="ECO:0000256" key="9">
    <source>
        <dbReference type="ARBA" id="ARBA00022801"/>
    </source>
</evidence>
<dbReference type="GO" id="GO:0008270">
    <property type="term" value="F:zinc ion binding"/>
    <property type="evidence" value="ECO:0007669"/>
    <property type="project" value="UniProtKB-KW"/>
</dbReference>
<dbReference type="SMART" id="SM00731">
    <property type="entry name" value="SprT"/>
    <property type="match status" value="1"/>
</dbReference>
<keyword evidence="4" id="KW-0158">Chromosome</keyword>